<dbReference type="Gene3D" id="3.40.50.790">
    <property type="match status" value="1"/>
</dbReference>
<dbReference type="Pfam" id="PF00687">
    <property type="entry name" value="Ribosomal_L1"/>
    <property type="match status" value="1"/>
</dbReference>
<dbReference type="CDD" id="cd00403">
    <property type="entry name" value="Ribosomal_L1"/>
    <property type="match status" value="1"/>
</dbReference>
<evidence type="ECO:0000313" key="2">
    <source>
        <dbReference type="EMBL" id="CAI2372532.1"/>
    </source>
</evidence>
<dbReference type="SUPFAM" id="SSF56808">
    <property type="entry name" value="Ribosomal protein L1"/>
    <property type="match status" value="1"/>
</dbReference>
<dbReference type="EMBL" id="CAMPGE010013821">
    <property type="protein sequence ID" value="CAI2372532.1"/>
    <property type="molecule type" value="Genomic_DNA"/>
</dbReference>
<protein>
    <recommendedName>
        <fullName evidence="4">Ribosomal protein L1</fullName>
    </recommendedName>
</protein>
<feature type="region of interest" description="Disordered" evidence="1">
    <location>
        <begin position="1"/>
        <end position="34"/>
    </location>
</feature>
<evidence type="ECO:0008006" key="4">
    <source>
        <dbReference type="Google" id="ProtNLM"/>
    </source>
</evidence>
<evidence type="ECO:0000313" key="3">
    <source>
        <dbReference type="Proteomes" id="UP001295684"/>
    </source>
</evidence>
<feature type="region of interest" description="Disordered" evidence="1">
    <location>
        <begin position="319"/>
        <end position="342"/>
    </location>
</feature>
<accession>A0AAD1USE0</accession>
<evidence type="ECO:0000256" key="1">
    <source>
        <dbReference type="SAM" id="MobiDB-lite"/>
    </source>
</evidence>
<reference evidence="2" key="1">
    <citation type="submission" date="2023-07" db="EMBL/GenBank/DDBJ databases">
        <authorList>
            <consortium name="AG Swart"/>
            <person name="Singh M."/>
            <person name="Singh A."/>
            <person name="Seah K."/>
            <person name="Emmerich C."/>
        </authorList>
    </citation>
    <scope>NUCLEOTIDE SEQUENCE</scope>
    <source>
        <strain evidence="2">DP1</strain>
    </source>
</reference>
<sequence>MDSKTSKKANKKKAVKEEQAQGDAAETTQEEEKYVKIDKKTQKEKNLKLYNKFLKRSQKKIVFDTQLIKNAAKVIKQYAKHQKEKNALDLLGNEDKFITVNILLSEVPTQYSPKPLRIPIPHPIYGAKYDTRACLFIKDPEREFLDKIEDMDVPCLAKCIPYKTLKKEFERYHDKKDLINEYDLFFSDITLYKMLPKPLGKIFYVQKKFPHPANLHKLEGAELETSINDLFNQTYFHIRNGPNYTLRVARTSMKTKEIAENVISAVHHALPYIMMHDGIKQNRVQSISLRLGDSFDVPIFNQLLNTEIASYLLLKQQEDENGELPKEEEEEAEEEAASSDSD</sequence>
<dbReference type="InterPro" id="IPR023674">
    <property type="entry name" value="Ribosomal_uL1-like"/>
</dbReference>
<gene>
    <name evidence="2" type="ORF">ECRASSUSDP1_LOCUS13863</name>
</gene>
<dbReference type="Proteomes" id="UP001295684">
    <property type="component" value="Unassembled WGS sequence"/>
</dbReference>
<name>A0AAD1USE0_EUPCR</name>
<organism evidence="2 3">
    <name type="scientific">Euplotes crassus</name>
    <dbReference type="NCBI Taxonomy" id="5936"/>
    <lineage>
        <taxon>Eukaryota</taxon>
        <taxon>Sar</taxon>
        <taxon>Alveolata</taxon>
        <taxon>Ciliophora</taxon>
        <taxon>Intramacronucleata</taxon>
        <taxon>Spirotrichea</taxon>
        <taxon>Hypotrichia</taxon>
        <taxon>Euplotida</taxon>
        <taxon>Euplotidae</taxon>
        <taxon>Moneuplotes</taxon>
    </lineage>
</organism>
<dbReference type="AlphaFoldDB" id="A0AAD1USE0"/>
<feature type="compositionally biased region" description="Basic residues" evidence="1">
    <location>
        <begin position="1"/>
        <end position="14"/>
    </location>
</feature>
<keyword evidence="3" id="KW-1185">Reference proteome</keyword>
<dbReference type="InterPro" id="IPR016095">
    <property type="entry name" value="Ribosomal_uL1_3-a/b-sand"/>
</dbReference>
<proteinExistence type="predicted"/>
<comment type="caution">
    <text evidence="2">The sequence shown here is derived from an EMBL/GenBank/DDBJ whole genome shotgun (WGS) entry which is preliminary data.</text>
</comment>
<dbReference type="InterPro" id="IPR028364">
    <property type="entry name" value="Ribosomal_uL1/biogenesis"/>
</dbReference>